<feature type="transmembrane region" description="Helical" evidence="1">
    <location>
        <begin position="195"/>
        <end position="214"/>
    </location>
</feature>
<keyword evidence="1" id="KW-0812">Transmembrane</keyword>
<feature type="transmembrane region" description="Helical" evidence="1">
    <location>
        <begin position="54"/>
        <end position="72"/>
    </location>
</feature>
<feature type="transmembrane region" description="Helical" evidence="1">
    <location>
        <begin position="254"/>
        <end position="274"/>
    </location>
</feature>
<feature type="transmembrane region" description="Helical" evidence="1">
    <location>
        <begin position="146"/>
        <end position="164"/>
    </location>
</feature>
<organism evidence="2 3">
    <name type="scientific">Streptococcus suis</name>
    <dbReference type="NCBI Taxonomy" id="1307"/>
    <lineage>
        <taxon>Bacteria</taxon>
        <taxon>Bacillati</taxon>
        <taxon>Bacillota</taxon>
        <taxon>Bacilli</taxon>
        <taxon>Lactobacillales</taxon>
        <taxon>Streptococcaceae</taxon>
        <taxon>Streptococcus</taxon>
    </lineage>
</organism>
<accession>A0A2I5KPF2</accession>
<evidence type="ECO:0000256" key="1">
    <source>
        <dbReference type="SAM" id="Phobius"/>
    </source>
</evidence>
<keyword evidence="1" id="KW-0472">Membrane</keyword>
<evidence type="ECO:0000313" key="2">
    <source>
        <dbReference type="EMBL" id="AUA19238.1"/>
    </source>
</evidence>
<evidence type="ECO:0000313" key="3">
    <source>
        <dbReference type="Proteomes" id="UP000231863"/>
    </source>
</evidence>
<feature type="transmembrane region" description="Helical" evidence="1">
    <location>
        <begin position="84"/>
        <end position="102"/>
    </location>
</feature>
<dbReference type="RefSeq" id="WP_100881461.1">
    <property type="nucleotide sequence ID" value="NZ_JBAPDB010000021.1"/>
</dbReference>
<feature type="transmembrane region" description="Helical" evidence="1">
    <location>
        <begin position="280"/>
        <end position="298"/>
    </location>
</feature>
<feature type="transmembrane region" description="Helical" evidence="1">
    <location>
        <begin position="226"/>
        <end position="247"/>
    </location>
</feature>
<dbReference type="Proteomes" id="UP000231863">
    <property type="component" value="Chromosome"/>
</dbReference>
<dbReference type="AlphaFoldDB" id="A0A2I5KPF2"/>
<gene>
    <name evidence="2" type="ORF">CWI26_06970</name>
</gene>
<sequence>MITLNNFLKIRSQVELVHRILIISLVLVIWSTFFKVIDNGNGEQFNMYATVSGLFGPSLFLVVSIIELGAVFTKNEKVFIPLRVVNTLWLFNLLNNISTIVANDQSTTNRSNKLRTFAEITAGLFTGWSPSITKIRSFNLLGGYSVIRFILFFSILVFLGYLFLRFVKKQELEMGIAQNFLTIQDVLVAFNRDKLITVGTLLLLISPFFKFIALQNSPIGRVPAFATNYIFATAIVVLAVLLLLSFARGNDKAFAYYSIAIAFTFIRLNPFYVFQNGELNIGYFLYLAGLGILIYYYLTKKVIKQ</sequence>
<reference evidence="2 3" key="1">
    <citation type="submission" date="2017-11" db="EMBL/GenBank/DDBJ databases">
        <title>Genome analysis of Streptococcus suis serotype chz stain ah681.</title>
        <authorList>
            <person name="Pan Z."/>
            <person name="Zhang Y."/>
            <person name="Ma J."/>
            <person name="Lu P."/>
            <person name="Zhu Y."/>
            <person name="Zhong X."/>
            <person name="Dong W."/>
            <person name="Lu C."/>
            <person name="Yao H."/>
        </authorList>
    </citation>
    <scope>NUCLEOTIDE SEQUENCE [LARGE SCALE GENOMIC DNA]</scope>
    <source>
        <strain evidence="2 3">AH681</strain>
    </source>
</reference>
<feature type="transmembrane region" description="Helical" evidence="1">
    <location>
        <begin position="16"/>
        <end position="34"/>
    </location>
</feature>
<keyword evidence="1" id="KW-1133">Transmembrane helix</keyword>
<protein>
    <submittedName>
        <fullName evidence="2">Uncharacterized protein</fullName>
    </submittedName>
</protein>
<dbReference type="EMBL" id="CP025043">
    <property type="protein sequence ID" value="AUA19238.1"/>
    <property type="molecule type" value="Genomic_DNA"/>
</dbReference>
<name>A0A2I5KPF2_STRSU</name>
<proteinExistence type="predicted"/>